<dbReference type="GeneID" id="125780220"/>
<proteinExistence type="predicted"/>
<accession>A0ABM3K972</accession>
<dbReference type="Proteomes" id="UP001652620">
    <property type="component" value="Unplaced"/>
</dbReference>
<reference evidence="2" key="1">
    <citation type="submission" date="2025-08" db="UniProtKB">
        <authorList>
            <consortium name="RefSeq"/>
        </authorList>
    </citation>
    <scope>IDENTIFICATION</scope>
    <source>
        <tissue evidence="2">Adult</tissue>
    </source>
</reference>
<dbReference type="RefSeq" id="XP_049318005.1">
    <property type="nucleotide sequence ID" value="XM_049462048.1"/>
</dbReference>
<sequence>METAGKLRRMNAGIPQSFLDSFNDGCDKYNNLQKLFVDKITELGELIEKQNKVIINILAEHAVLLQNLTQKEKGTNGAIDDNRDCYISAVQYLLQGEVVKDFEKVLARKFCLEYNIYGIGNNKSFKDYSMVYTILKKAIGKTAVNAEAEMRRAFQVVKKRHFRQVSSIKNHT</sequence>
<protein>
    <submittedName>
        <fullName evidence="2">Uncharacterized protein LOC125780220 isoform X1</fullName>
    </submittedName>
</protein>
<gene>
    <name evidence="2" type="primary">LOC125780220</name>
</gene>
<keyword evidence="1" id="KW-1185">Reference proteome</keyword>
<evidence type="ECO:0000313" key="1">
    <source>
        <dbReference type="Proteomes" id="UP001652620"/>
    </source>
</evidence>
<evidence type="ECO:0000313" key="2">
    <source>
        <dbReference type="RefSeq" id="XP_049318005.1"/>
    </source>
</evidence>
<name>A0ABM3K972_BACDO</name>
<organism evidence="1 2">
    <name type="scientific">Bactrocera dorsalis</name>
    <name type="common">Oriental fruit fly</name>
    <name type="synonym">Dacus dorsalis</name>
    <dbReference type="NCBI Taxonomy" id="27457"/>
    <lineage>
        <taxon>Eukaryota</taxon>
        <taxon>Metazoa</taxon>
        <taxon>Ecdysozoa</taxon>
        <taxon>Arthropoda</taxon>
        <taxon>Hexapoda</taxon>
        <taxon>Insecta</taxon>
        <taxon>Pterygota</taxon>
        <taxon>Neoptera</taxon>
        <taxon>Endopterygota</taxon>
        <taxon>Diptera</taxon>
        <taxon>Brachycera</taxon>
        <taxon>Muscomorpha</taxon>
        <taxon>Tephritoidea</taxon>
        <taxon>Tephritidae</taxon>
        <taxon>Bactrocera</taxon>
        <taxon>Bactrocera</taxon>
    </lineage>
</organism>